<dbReference type="PANTHER" id="PTHR28139">
    <property type="entry name" value="UPF0768 PROTEIN YBL029C-A"/>
    <property type="match status" value="1"/>
</dbReference>
<protein>
    <recommendedName>
        <fullName evidence="4">Rhodopsin family protein</fullName>
    </recommendedName>
</protein>
<name>A0A9P7MYF4_9HYPO</name>
<feature type="region of interest" description="Disordered" evidence="1">
    <location>
        <begin position="77"/>
        <end position="117"/>
    </location>
</feature>
<comment type="caution">
    <text evidence="2">The sequence shown here is derived from an EMBL/GenBank/DDBJ whole genome shotgun (WGS) entry which is preliminary data.</text>
</comment>
<evidence type="ECO:0008006" key="4">
    <source>
        <dbReference type="Google" id="ProtNLM"/>
    </source>
</evidence>
<dbReference type="AlphaFoldDB" id="A0A9P7MYF4"/>
<organism evidence="2 3">
    <name type="scientific">Claviceps arundinis</name>
    <dbReference type="NCBI Taxonomy" id="1623583"/>
    <lineage>
        <taxon>Eukaryota</taxon>
        <taxon>Fungi</taxon>
        <taxon>Dikarya</taxon>
        <taxon>Ascomycota</taxon>
        <taxon>Pezizomycotina</taxon>
        <taxon>Sordariomycetes</taxon>
        <taxon>Hypocreomycetidae</taxon>
        <taxon>Hypocreales</taxon>
        <taxon>Clavicipitaceae</taxon>
        <taxon>Claviceps</taxon>
    </lineage>
</organism>
<evidence type="ECO:0000313" key="3">
    <source>
        <dbReference type="Proteomes" id="UP000784919"/>
    </source>
</evidence>
<feature type="compositionally biased region" description="Gly residues" evidence="1">
    <location>
        <begin position="84"/>
        <end position="97"/>
    </location>
</feature>
<dbReference type="OrthoDB" id="5545479at2759"/>
<evidence type="ECO:0000256" key="1">
    <source>
        <dbReference type="SAM" id="MobiDB-lite"/>
    </source>
</evidence>
<dbReference type="EMBL" id="SRPS01000027">
    <property type="protein sequence ID" value="KAG5974883.1"/>
    <property type="molecule type" value="Genomic_DNA"/>
</dbReference>
<dbReference type="Proteomes" id="UP000784919">
    <property type="component" value="Unassembled WGS sequence"/>
</dbReference>
<reference evidence="2" key="1">
    <citation type="journal article" date="2020" name="bioRxiv">
        <title>Whole genome comparisons of ergot fungi reveals the divergence and evolution of species within the genus Claviceps are the result of varying mechanisms driving genome evolution and host range expansion.</title>
        <authorList>
            <person name="Wyka S.A."/>
            <person name="Mondo S.J."/>
            <person name="Liu M."/>
            <person name="Dettman J."/>
            <person name="Nalam V."/>
            <person name="Broders K.D."/>
        </authorList>
    </citation>
    <scope>NUCLEOTIDE SEQUENCE</scope>
    <source>
        <strain evidence="2">CCC 1102</strain>
    </source>
</reference>
<accession>A0A9P7MYF4</accession>
<proteinExistence type="predicted"/>
<gene>
    <name evidence="2" type="ORF">E4U56_004156</name>
</gene>
<sequence length="117" mass="12914">MFFFFLCGEHTFRSQVPGYEGMVCQCHHCGNVAAQVVKSRPFFTLCFVPLIPHTISGYKDITCNICHFQQPLDARPDVVSMANGGRGDSSHQGGGKHGPPPPQQQQYQQGPPPNNQQ</sequence>
<evidence type="ECO:0000313" key="2">
    <source>
        <dbReference type="EMBL" id="KAG5974883.1"/>
    </source>
</evidence>
<dbReference type="PANTHER" id="PTHR28139:SF1">
    <property type="entry name" value="UPF0768 PROTEIN YBL029C-A"/>
    <property type="match status" value="1"/>
</dbReference>